<dbReference type="InterPro" id="IPR044974">
    <property type="entry name" value="Disease_R_plants"/>
</dbReference>
<dbReference type="SUPFAM" id="SSF52540">
    <property type="entry name" value="P-loop containing nucleoside triphosphate hydrolases"/>
    <property type="match status" value="1"/>
</dbReference>
<sequence>MLCSKVRKRFEAFKDETQHLITQFAEVERNHGSRFDDQTTETDGSLQEDTWMGSSKEVICNIEDEVDQIMTIQFSTNINTNNKLFRMLPSSGLANCRSIKKHLTAIQKLQKDLTSIANGGRKFGHHVSQTVHSPAALVTGADNNGRRDIEERLLQFLTNAETSEIVLVTGMTGVGKTFLVQRAFNQVTRRHFEPFWLSYDPSLEKKDNLANLYEKIIMKRCTYVELPIYVREHMELKKLEWHAQQKLGFSGSFRLVVDDVPEVQEAWDFLTSALPQSTGRVIFITQNIESAKAFKCDIPHTCIEIEKLKHEDAWRLFSETASQHLEYNDPWRCPESLKKVAEATVRDCHGLPLPIVTVATQLANRGMDPSVWYTLRGILMKKPLLPKATNETQTYPSDHSISNDAALMLCYNALCFPLKYILFYCCFYLRGREIPEKKLIRLCVAEGLVEDTENTSAE</sequence>
<keyword evidence="4" id="KW-1185">Reference proteome</keyword>
<dbReference type="Proteomes" id="UP001642360">
    <property type="component" value="Unassembled WGS sequence"/>
</dbReference>
<dbReference type="Pfam" id="PF00931">
    <property type="entry name" value="NB-ARC"/>
    <property type="match status" value="1"/>
</dbReference>
<evidence type="ECO:0000256" key="1">
    <source>
        <dbReference type="ARBA" id="ARBA00022614"/>
    </source>
</evidence>
<dbReference type="PANTHER" id="PTHR23155:SF1136">
    <property type="entry name" value="DISEASE RESISTANCE PROTEIN RPM1"/>
    <property type="match status" value="1"/>
</dbReference>
<dbReference type="InterPro" id="IPR027417">
    <property type="entry name" value="P-loop_NTPase"/>
</dbReference>
<dbReference type="PANTHER" id="PTHR23155">
    <property type="entry name" value="DISEASE RESISTANCE PROTEIN RP"/>
    <property type="match status" value="1"/>
</dbReference>
<evidence type="ECO:0000313" key="3">
    <source>
        <dbReference type="EMBL" id="CAK9137822.1"/>
    </source>
</evidence>
<reference evidence="3 4" key="1">
    <citation type="submission" date="2024-02" db="EMBL/GenBank/DDBJ databases">
        <authorList>
            <person name="Vignale AGUSTIN F."/>
            <person name="Sosa J E."/>
            <person name="Modenutti C."/>
        </authorList>
    </citation>
    <scope>NUCLEOTIDE SEQUENCE [LARGE SCALE GENOMIC DNA]</scope>
</reference>
<protein>
    <recommendedName>
        <fullName evidence="2">NB-ARC domain-containing protein</fullName>
    </recommendedName>
</protein>
<accession>A0ABC8R1G1</accession>
<dbReference type="AlphaFoldDB" id="A0ABC8R1G1"/>
<dbReference type="InterPro" id="IPR002182">
    <property type="entry name" value="NB-ARC"/>
</dbReference>
<keyword evidence="1" id="KW-0433">Leucine-rich repeat</keyword>
<dbReference type="Gene3D" id="3.40.50.300">
    <property type="entry name" value="P-loop containing nucleotide triphosphate hydrolases"/>
    <property type="match status" value="1"/>
</dbReference>
<evidence type="ECO:0000313" key="4">
    <source>
        <dbReference type="Proteomes" id="UP001642360"/>
    </source>
</evidence>
<dbReference type="InterPro" id="IPR042197">
    <property type="entry name" value="Apaf_helical"/>
</dbReference>
<evidence type="ECO:0000259" key="2">
    <source>
        <dbReference type="Pfam" id="PF00931"/>
    </source>
</evidence>
<name>A0ABC8R1G1_9AQUA</name>
<dbReference type="EMBL" id="CAUOFW020000837">
    <property type="protein sequence ID" value="CAK9137822.1"/>
    <property type="molecule type" value="Genomic_DNA"/>
</dbReference>
<feature type="domain" description="NB-ARC" evidence="2">
    <location>
        <begin position="150"/>
        <end position="323"/>
    </location>
</feature>
<gene>
    <name evidence="3" type="ORF">ILEXP_LOCUS4859</name>
</gene>
<proteinExistence type="predicted"/>
<dbReference type="Gene3D" id="1.10.8.430">
    <property type="entry name" value="Helical domain of apoptotic protease-activating factors"/>
    <property type="match status" value="1"/>
</dbReference>
<comment type="caution">
    <text evidence="3">The sequence shown here is derived from an EMBL/GenBank/DDBJ whole genome shotgun (WGS) entry which is preliminary data.</text>
</comment>
<organism evidence="3 4">
    <name type="scientific">Ilex paraguariensis</name>
    <name type="common">yerba mate</name>
    <dbReference type="NCBI Taxonomy" id="185542"/>
    <lineage>
        <taxon>Eukaryota</taxon>
        <taxon>Viridiplantae</taxon>
        <taxon>Streptophyta</taxon>
        <taxon>Embryophyta</taxon>
        <taxon>Tracheophyta</taxon>
        <taxon>Spermatophyta</taxon>
        <taxon>Magnoliopsida</taxon>
        <taxon>eudicotyledons</taxon>
        <taxon>Gunneridae</taxon>
        <taxon>Pentapetalae</taxon>
        <taxon>asterids</taxon>
        <taxon>campanulids</taxon>
        <taxon>Aquifoliales</taxon>
        <taxon>Aquifoliaceae</taxon>
        <taxon>Ilex</taxon>
    </lineage>
</organism>